<dbReference type="GO" id="GO:0003723">
    <property type="term" value="F:RNA binding"/>
    <property type="evidence" value="ECO:0007669"/>
    <property type="project" value="UniProtKB-UniRule"/>
</dbReference>
<evidence type="ECO:0000259" key="2">
    <source>
        <dbReference type="SMART" id="SM00322"/>
    </source>
</evidence>
<gene>
    <name evidence="3" type="ORF">OXX778_LOCUS11128</name>
</gene>
<name>A0A813Z9Z1_9BILA</name>
<sequence>MNILQPQIIRIDKRRYRKNPCTLNFQITEQIEPYEEETDDMYIERKTKQYDDEYTEETCCIDMKSHHIPAEDFKDIAFINGYYKYEMRVADAFYGFIIGRNGEKKSNLERETQTTIRIPRKNQSDYITIEGNDRKSVASCRNRLELLIQTARNQKQFTHLITFPLKFESLKHKFKEFIDLVLKDCSQDRGVHESLFQLPNKLHLTVNTVTLLSEFEVDQAVNILEHCRKTFIKELLDGKKLQVRIKGLEYMNDDPSQVDVLYAKIKEENGNGSVIQGISDGIMKKFVDSGLGKKQFDKVKLHATVMNSLRRQDQSIENEFDEKKEHKGQRESFDCRNILKLYGDFDFGVYNLEEIHLSLRYSSAADGYYECISKINI</sequence>
<keyword evidence="1" id="KW-0694">RNA-binding</keyword>
<dbReference type="CDD" id="cd22419">
    <property type="entry name" value="KH-I_ASCC1"/>
    <property type="match status" value="1"/>
</dbReference>
<proteinExistence type="predicted"/>
<dbReference type="SUPFAM" id="SSF54791">
    <property type="entry name" value="Eukaryotic type KH-domain (KH-domain type I)"/>
    <property type="match status" value="1"/>
</dbReference>
<dbReference type="InterPro" id="IPR004087">
    <property type="entry name" value="KH_dom"/>
</dbReference>
<dbReference type="PANTHER" id="PTHR13360">
    <property type="entry name" value="ACTIVATING SIGNAL COINTEGRATOR 1 COMPLEX SUBUNIT 1"/>
    <property type="match status" value="1"/>
</dbReference>
<accession>A0A813Z9Z1</accession>
<dbReference type="InterPro" id="IPR009210">
    <property type="entry name" value="ASCC1"/>
</dbReference>
<evidence type="ECO:0000313" key="4">
    <source>
        <dbReference type="Proteomes" id="UP000663879"/>
    </source>
</evidence>
<dbReference type="AlphaFoldDB" id="A0A813Z9Z1"/>
<dbReference type="InterPro" id="IPR004088">
    <property type="entry name" value="KH_dom_type_1"/>
</dbReference>
<evidence type="ECO:0000256" key="1">
    <source>
        <dbReference type="PROSITE-ProRule" id="PRU00117"/>
    </source>
</evidence>
<dbReference type="Pfam" id="PF10469">
    <property type="entry name" value="AKAP7_NLS"/>
    <property type="match status" value="1"/>
</dbReference>
<organism evidence="3 4">
    <name type="scientific">Brachionus calyciflorus</name>
    <dbReference type="NCBI Taxonomy" id="104777"/>
    <lineage>
        <taxon>Eukaryota</taxon>
        <taxon>Metazoa</taxon>
        <taxon>Spiralia</taxon>
        <taxon>Gnathifera</taxon>
        <taxon>Rotifera</taxon>
        <taxon>Eurotatoria</taxon>
        <taxon>Monogononta</taxon>
        <taxon>Pseudotrocha</taxon>
        <taxon>Ploima</taxon>
        <taxon>Brachionidae</taxon>
        <taxon>Brachionus</taxon>
    </lineage>
</organism>
<dbReference type="PROSITE" id="PS50084">
    <property type="entry name" value="KH_TYPE_1"/>
    <property type="match status" value="1"/>
</dbReference>
<dbReference type="Pfam" id="PF00013">
    <property type="entry name" value="KH_1"/>
    <property type="match status" value="1"/>
</dbReference>
<dbReference type="PIRSF" id="PIRSF027019">
    <property type="entry name" value="Euk_LigT"/>
    <property type="match status" value="1"/>
</dbReference>
<comment type="caution">
    <text evidence="3">The sequence shown here is derived from an EMBL/GenBank/DDBJ whole genome shotgun (WGS) entry which is preliminary data.</text>
</comment>
<dbReference type="GO" id="GO:0006307">
    <property type="term" value="P:DNA alkylation repair"/>
    <property type="evidence" value="ECO:0007669"/>
    <property type="project" value="InterPro"/>
</dbReference>
<protein>
    <recommendedName>
        <fullName evidence="2">K Homology domain-containing protein</fullName>
    </recommendedName>
</protein>
<dbReference type="SMART" id="SM00322">
    <property type="entry name" value="KH"/>
    <property type="match status" value="1"/>
</dbReference>
<keyword evidence="4" id="KW-1185">Reference proteome</keyword>
<dbReference type="PANTHER" id="PTHR13360:SF1">
    <property type="entry name" value="ACTIVATING SIGNAL COINTEGRATOR 1 COMPLEX SUBUNIT 1"/>
    <property type="match status" value="1"/>
</dbReference>
<reference evidence="3" key="1">
    <citation type="submission" date="2021-02" db="EMBL/GenBank/DDBJ databases">
        <authorList>
            <person name="Nowell W R."/>
        </authorList>
    </citation>
    <scope>NUCLEOTIDE SEQUENCE</scope>
    <source>
        <strain evidence="3">Ploen Becks lab</strain>
    </source>
</reference>
<dbReference type="EMBL" id="CAJNOC010001845">
    <property type="protein sequence ID" value="CAF0895435.1"/>
    <property type="molecule type" value="Genomic_DNA"/>
</dbReference>
<dbReference type="InterPro" id="IPR036612">
    <property type="entry name" value="KH_dom_type_1_sf"/>
</dbReference>
<dbReference type="Gene3D" id="3.90.1140.10">
    <property type="entry name" value="Cyclic phosphodiesterase"/>
    <property type="match status" value="1"/>
</dbReference>
<dbReference type="GO" id="GO:0005634">
    <property type="term" value="C:nucleus"/>
    <property type="evidence" value="ECO:0007669"/>
    <property type="project" value="TreeGrafter"/>
</dbReference>
<dbReference type="InterPro" id="IPR019510">
    <property type="entry name" value="AKAP7-like_phosphoesterase"/>
</dbReference>
<evidence type="ECO:0000313" key="3">
    <source>
        <dbReference type="EMBL" id="CAF0895435.1"/>
    </source>
</evidence>
<dbReference type="OrthoDB" id="277832at2759"/>
<dbReference type="Gene3D" id="3.30.1370.10">
    <property type="entry name" value="K Homology domain, type 1"/>
    <property type="match status" value="1"/>
</dbReference>
<feature type="domain" description="K Homology" evidence="2">
    <location>
        <begin position="81"/>
        <end position="149"/>
    </location>
</feature>
<dbReference type="Proteomes" id="UP000663879">
    <property type="component" value="Unassembled WGS sequence"/>
</dbReference>
<dbReference type="InterPro" id="IPR047538">
    <property type="entry name" value="KH-I_ASCC1"/>
</dbReference>
<dbReference type="GO" id="GO:0006355">
    <property type="term" value="P:regulation of DNA-templated transcription"/>
    <property type="evidence" value="ECO:0007669"/>
    <property type="project" value="TreeGrafter"/>
</dbReference>